<dbReference type="PROSITE" id="PS50404">
    <property type="entry name" value="GST_NTER"/>
    <property type="match status" value="1"/>
</dbReference>
<dbReference type="InterPro" id="IPR004046">
    <property type="entry name" value="GST_C"/>
</dbReference>
<protein>
    <recommendedName>
        <fullName evidence="6">Glutathione S-transferase</fullName>
    </recommendedName>
</protein>
<keyword evidence="1" id="KW-0732">Signal</keyword>
<dbReference type="GO" id="GO:0004364">
    <property type="term" value="F:glutathione transferase activity"/>
    <property type="evidence" value="ECO:0007669"/>
    <property type="project" value="TreeGrafter"/>
</dbReference>
<organism evidence="4 5">
    <name type="scientific">Clytia hemisphaerica</name>
    <dbReference type="NCBI Taxonomy" id="252671"/>
    <lineage>
        <taxon>Eukaryota</taxon>
        <taxon>Metazoa</taxon>
        <taxon>Cnidaria</taxon>
        <taxon>Hydrozoa</taxon>
        <taxon>Hydroidolina</taxon>
        <taxon>Leptothecata</taxon>
        <taxon>Obeliida</taxon>
        <taxon>Clytiidae</taxon>
        <taxon>Clytia</taxon>
    </lineage>
</organism>
<evidence type="ECO:0000313" key="4">
    <source>
        <dbReference type="EnsemblMetazoa" id="CLYHEMP011781.1"/>
    </source>
</evidence>
<dbReference type="Pfam" id="PF14497">
    <property type="entry name" value="GST_C_3"/>
    <property type="match status" value="1"/>
</dbReference>
<feature type="domain" description="GST N-terminal" evidence="2">
    <location>
        <begin position="47"/>
        <end position="131"/>
    </location>
</feature>
<evidence type="ECO:0000259" key="2">
    <source>
        <dbReference type="PROSITE" id="PS50404"/>
    </source>
</evidence>
<dbReference type="PROSITE" id="PS50405">
    <property type="entry name" value="GST_CTER"/>
    <property type="match status" value="1"/>
</dbReference>
<dbReference type="Gene3D" id="3.40.30.10">
    <property type="entry name" value="Glutaredoxin"/>
    <property type="match status" value="1"/>
</dbReference>
<dbReference type="InterPro" id="IPR036282">
    <property type="entry name" value="Glutathione-S-Trfase_C_sf"/>
</dbReference>
<dbReference type="OrthoDB" id="6035421at2759"/>
<evidence type="ECO:0000256" key="1">
    <source>
        <dbReference type="SAM" id="SignalP"/>
    </source>
</evidence>
<dbReference type="RefSeq" id="XP_066929185.1">
    <property type="nucleotide sequence ID" value="XM_067073084.1"/>
</dbReference>
<name>A0A7M5VGJ7_9CNID</name>
<dbReference type="InterPro" id="IPR050213">
    <property type="entry name" value="GST_superfamily"/>
</dbReference>
<dbReference type="PANTHER" id="PTHR11571">
    <property type="entry name" value="GLUTATHIONE S-TRANSFERASE"/>
    <property type="match status" value="1"/>
</dbReference>
<dbReference type="RefSeq" id="XP_066929184.1">
    <property type="nucleotide sequence ID" value="XM_067073083.1"/>
</dbReference>
<dbReference type="SUPFAM" id="SSF52833">
    <property type="entry name" value="Thioredoxin-like"/>
    <property type="match status" value="1"/>
</dbReference>
<dbReference type="GeneID" id="136816767"/>
<feature type="signal peptide" evidence="1">
    <location>
        <begin position="1"/>
        <end position="20"/>
    </location>
</feature>
<evidence type="ECO:0000259" key="3">
    <source>
        <dbReference type="PROSITE" id="PS50405"/>
    </source>
</evidence>
<dbReference type="GO" id="GO:0006749">
    <property type="term" value="P:glutathione metabolic process"/>
    <property type="evidence" value="ECO:0007669"/>
    <property type="project" value="TreeGrafter"/>
</dbReference>
<dbReference type="PANTHER" id="PTHR11571:SF141">
    <property type="entry name" value="GLUTATHIONE S-TRANSFERASE"/>
    <property type="match status" value="1"/>
</dbReference>
<dbReference type="InterPro" id="IPR004045">
    <property type="entry name" value="Glutathione_S-Trfase_N"/>
</dbReference>
<feature type="chain" id="PRO_5029463551" description="Glutathione S-transferase" evidence="1">
    <location>
        <begin position="21"/>
        <end position="277"/>
    </location>
</feature>
<dbReference type="Gene3D" id="1.20.1050.10">
    <property type="match status" value="1"/>
</dbReference>
<dbReference type="InterPro" id="IPR036249">
    <property type="entry name" value="Thioredoxin-like_sf"/>
</dbReference>
<dbReference type="SUPFAM" id="SSF47616">
    <property type="entry name" value="GST C-terminal domain-like"/>
    <property type="match status" value="1"/>
</dbReference>
<accession>A0A7M5VGJ7</accession>
<dbReference type="RefSeq" id="XP_066929186.1">
    <property type="nucleotide sequence ID" value="XM_067073085.1"/>
</dbReference>
<reference evidence="4" key="1">
    <citation type="submission" date="2021-01" db="UniProtKB">
        <authorList>
            <consortium name="EnsemblMetazoa"/>
        </authorList>
    </citation>
    <scope>IDENTIFICATION</scope>
</reference>
<dbReference type="EnsemblMetazoa" id="CLYHEMT011781.1">
    <property type="protein sequence ID" value="CLYHEMP011781.1"/>
    <property type="gene ID" value="CLYHEMG011781"/>
</dbReference>
<dbReference type="AlphaFoldDB" id="A0A7M5VGJ7"/>
<dbReference type="Proteomes" id="UP000594262">
    <property type="component" value="Unplaced"/>
</dbReference>
<feature type="domain" description="GST C-terminal" evidence="3">
    <location>
        <begin position="132"/>
        <end position="276"/>
    </location>
</feature>
<evidence type="ECO:0000313" key="5">
    <source>
        <dbReference type="Proteomes" id="UP000594262"/>
    </source>
</evidence>
<evidence type="ECO:0008006" key="6">
    <source>
        <dbReference type="Google" id="ProtNLM"/>
    </source>
</evidence>
<dbReference type="InterPro" id="IPR010987">
    <property type="entry name" value="Glutathione-S-Trfase_C-like"/>
</dbReference>
<keyword evidence="5" id="KW-1185">Reference proteome</keyword>
<sequence>MFAPNLSMLLVSFISALVYSGQVGYVVQKVNELLHWKLGCNPTPPVGNVSLHYFNGRGKSEAIRLLMEDHNIPYTETKYTQELWRNAQPLGIEDGLYHFGEIPSIETIKGVRLSKRKSILHFIGRSVGLDCDCHEIDWCDMVATAVDDLQKQLENTVFTQPKFDPFIRDSYAKNILIPWLGYFEKLPESKDTNYEDEIYFAGGRLTWLDYSIFDMLESNCNLLDYTEGWDIPSHLNCSTVFEMFPRLDRHYNTFKSRLNIHEYINSERRTSYGPPFW</sequence>
<proteinExistence type="predicted"/>